<dbReference type="SUPFAM" id="SSF53927">
    <property type="entry name" value="Cytidine deaminase-like"/>
    <property type="match status" value="1"/>
</dbReference>
<evidence type="ECO:0000256" key="3">
    <source>
        <dbReference type="ARBA" id="ARBA00007667"/>
    </source>
</evidence>
<evidence type="ECO:0000256" key="7">
    <source>
        <dbReference type="ARBA" id="ARBA00023268"/>
    </source>
</evidence>
<dbReference type="PROSITE" id="PS51855">
    <property type="entry name" value="MGS"/>
    <property type="match status" value="1"/>
</dbReference>
<keyword evidence="5" id="KW-0658">Purine biosynthesis</keyword>
<sequence>MKHAIISVWNKTGVCDLAKSLVNDGYRILSTGGTYNTIRDSFTAENQKNLIQVSNFTGYPEILGGRVKTLHPKIHAGILARDDQSVELEGRGLARISVVVANLYPFTQTVQCGAIENAVLENIDIGGHTLIRAAAKNYKNTIILTDPADYSLVMRGCAPAGERAFGSIREADDAGLGTSGFAARSKSLADRGEAAKVLSNIFNLTVKDRRTFAQKAFSHAAEYDISIARYFGDQTVRKYYPIQQLKYGCNPHQNHATLCGINTNDIPLQVLNGNVGYINLMDALLGYQLVCEASTTFGAPVAASYKHTSPAGVGLGRQLSYLETEVFDVFDRELTPMATALTRARNCDPLSSFGDFLSVSHPVDLCTAKLIKREVSDGIIAPSYDRDALEILKEKKGGKYIILQLSKNWKGAEGVEYREIGGMALAQEPNNVQTLDTDLLNIPTAEKYIPDYIKEDLILANITLKYTQSNSVAYAQSSQVIGICAGQQNRVDCVKLAGEKAARWCARFTEDAQREHLRIKRQIPKRTDQTNALYAYLNSKTSPISPHVQLSLASDAFFPFPDSIEVANSHHVKYIIQPGGSLGDDACIAACDKHNIMMAMTGKRMFLH</sequence>
<evidence type="ECO:0000259" key="8">
    <source>
        <dbReference type="PROSITE" id="PS51855"/>
    </source>
</evidence>
<proteinExistence type="inferred from homology"/>
<evidence type="ECO:0000256" key="2">
    <source>
        <dbReference type="ARBA" id="ARBA00004954"/>
    </source>
</evidence>
<dbReference type="Gene3D" id="3.40.50.1380">
    <property type="entry name" value="Methylglyoxal synthase-like domain"/>
    <property type="match status" value="1"/>
</dbReference>
<dbReference type="UniPathway" id="UPA00074">
    <property type="reaction ID" value="UER00133"/>
</dbReference>
<dbReference type="SMART" id="SM00798">
    <property type="entry name" value="AICARFT_IMPCHas"/>
    <property type="match status" value="1"/>
</dbReference>
<dbReference type="SMART" id="SM00851">
    <property type="entry name" value="MGS"/>
    <property type="match status" value="1"/>
</dbReference>
<comment type="similarity">
    <text evidence="3">Belongs to the PurH family.</text>
</comment>
<evidence type="ECO:0000256" key="4">
    <source>
        <dbReference type="ARBA" id="ARBA00022679"/>
    </source>
</evidence>
<protein>
    <submittedName>
        <fullName evidence="9">AICARFT/IMPCHase bienzyme</fullName>
    </submittedName>
</protein>
<dbReference type="InterPro" id="IPR016193">
    <property type="entry name" value="Cytidine_deaminase-like"/>
</dbReference>
<dbReference type="Pfam" id="PF02142">
    <property type="entry name" value="MGS"/>
    <property type="match status" value="1"/>
</dbReference>
<organism evidence="9">
    <name type="scientific">Marseillevirus LCMAC201</name>
    <dbReference type="NCBI Taxonomy" id="2506605"/>
    <lineage>
        <taxon>Viruses</taxon>
        <taxon>Varidnaviria</taxon>
        <taxon>Bamfordvirae</taxon>
        <taxon>Nucleocytoviricota</taxon>
        <taxon>Megaviricetes</taxon>
        <taxon>Pimascovirales</taxon>
        <taxon>Pimascovirales incertae sedis</taxon>
        <taxon>Marseilleviridae</taxon>
    </lineage>
</organism>
<dbReference type="InterPro" id="IPR036914">
    <property type="entry name" value="MGS-like_dom_sf"/>
</dbReference>
<dbReference type="PANTHER" id="PTHR11692">
    <property type="entry name" value="BIFUNCTIONAL PURINE BIOSYNTHESIS PROTEIN PURH"/>
    <property type="match status" value="1"/>
</dbReference>
<dbReference type="InterPro" id="IPR011607">
    <property type="entry name" value="MGS-like_dom"/>
</dbReference>
<dbReference type="EMBL" id="MK500352">
    <property type="protein sequence ID" value="QBK87445.1"/>
    <property type="molecule type" value="Genomic_DNA"/>
</dbReference>
<evidence type="ECO:0000256" key="6">
    <source>
        <dbReference type="ARBA" id="ARBA00022801"/>
    </source>
</evidence>
<gene>
    <name evidence="9" type="ORF">LCMAC201_03550</name>
</gene>
<keyword evidence="6" id="KW-0378">Hydrolase</keyword>
<comment type="pathway">
    <text evidence="2">Purine metabolism; IMP biosynthesis via de novo pathway; 5-formamido-1-(5-phospho-D-ribosyl)imidazole-4-carboxamide from 5-amino-1-(5-phospho-D-ribosyl)imidazole-4-carboxamide (10-formyl THF route): step 1/1.</text>
</comment>
<dbReference type="InterPro" id="IPR024051">
    <property type="entry name" value="AICAR_Tfase_dup_dom_sf"/>
</dbReference>
<dbReference type="CDD" id="cd01421">
    <property type="entry name" value="IMPCH"/>
    <property type="match status" value="1"/>
</dbReference>
<dbReference type="Pfam" id="PF01808">
    <property type="entry name" value="AICARFT_IMPCHas"/>
    <property type="match status" value="1"/>
</dbReference>
<evidence type="ECO:0000313" key="9">
    <source>
        <dbReference type="EMBL" id="QBK87445.1"/>
    </source>
</evidence>
<reference evidence="9" key="1">
    <citation type="journal article" date="2019" name="MBio">
        <title>Virus Genomes from Deep Sea Sediments Expand the Ocean Megavirome and Support Independent Origins of Viral Gigantism.</title>
        <authorList>
            <person name="Backstrom D."/>
            <person name="Yutin N."/>
            <person name="Jorgensen S.L."/>
            <person name="Dharamshi J."/>
            <person name="Homa F."/>
            <person name="Zaremba-Niedwiedzka K."/>
            <person name="Spang A."/>
            <person name="Wolf Y.I."/>
            <person name="Koonin E.V."/>
            <person name="Ettema T.J."/>
        </authorList>
    </citation>
    <scope>NUCLEOTIDE SEQUENCE</scope>
</reference>
<evidence type="ECO:0000256" key="5">
    <source>
        <dbReference type="ARBA" id="ARBA00022755"/>
    </source>
</evidence>
<evidence type="ECO:0000256" key="1">
    <source>
        <dbReference type="ARBA" id="ARBA00004844"/>
    </source>
</evidence>
<accession>A0A481YXC7</accession>
<name>A0A481YXC7_9VIRU</name>
<dbReference type="PANTHER" id="PTHR11692:SF0">
    <property type="entry name" value="BIFUNCTIONAL PURINE BIOSYNTHESIS PROTEIN ATIC"/>
    <property type="match status" value="1"/>
</dbReference>
<dbReference type="PIRSF" id="PIRSF000414">
    <property type="entry name" value="AICARFT_IMPCHas"/>
    <property type="match status" value="1"/>
</dbReference>
<dbReference type="SUPFAM" id="SSF52335">
    <property type="entry name" value="Methylglyoxal synthase-like"/>
    <property type="match status" value="1"/>
</dbReference>
<dbReference type="GO" id="GO:0004643">
    <property type="term" value="F:phosphoribosylaminoimidazolecarboxamide formyltransferase activity"/>
    <property type="evidence" value="ECO:0007669"/>
    <property type="project" value="InterPro"/>
</dbReference>
<dbReference type="GO" id="GO:0003937">
    <property type="term" value="F:IMP cyclohydrolase activity"/>
    <property type="evidence" value="ECO:0007669"/>
    <property type="project" value="InterPro"/>
</dbReference>
<dbReference type="InterPro" id="IPR002695">
    <property type="entry name" value="PurH-like"/>
</dbReference>
<keyword evidence="4" id="KW-0808">Transferase</keyword>
<dbReference type="Gene3D" id="3.40.140.20">
    <property type="match status" value="2"/>
</dbReference>
<comment type="pathway">
    <text evidence="1">Purine metabolism; IMP biosynthesis via de novo pathway; IMP from 5-formamido-1-(5-phospho-D-ribosyl)imidazole-4-carboxamide: step 1/1.</text>
</comment>
<dbReference type="GO" id="GO:0006189">
    <property type="term" value="P:'de novo' IMP biosynthetic process"/>
    <property type="evidence" value="ECO:0007669"/>
    <property type="project" value="UniProtKB-UniPathway"/>
</dbReference>
<feature type="domain" description="MGS-like" evidence="8">
    <location>
        <begin position="1"/>
        <end position="145"/>
    </location>
</feature>
<keyword evidence="7" id="KW-0511">Multifunctional enzyme</keyword>